<dbReference type="AlphaFoldDB" id="A0A813W2Y5"/>
<sequence>MSLILTVLPDVKPDANAVTILNVRAYVIASKKAEEEGGGFADCHSQAEGHWILGTDQWPIANPMSFYEKYKARRSTWGIDALGSVIVEIELTNGMTGVGVSIGGEPACFLIENHFSRFLEGQDPLNIEFLWDVMWRSSMNYGRKGLTVQAISAIDLALWDCAGKLRNEPVYKLLGGKTKGSLPCYATCYDPLAAKNLGFKGAKFPLPFGPADGDEGMRKNIQRVKEIREAVGPDFPLMIDCYMALTVGYTLKLLELIKPYNIKWVEEHLPPDQYAGYTEVKKRNPSTALLTCGEHEYTRWGFKLLLDQECADLLQPDVTWCGGITEARRIVALASAYDIPIIPHGSSIYSYHLQYAFPNLPMSEFILLAADGASISPYFGQLFDDEPLPKNGWVDLDPNKPGFGVTLKKTHLRRPYPRADKSNE</sequence>
<dbReference type="InterPro" id="IPR036849">
    <property type="entry name" value="Enolase-like_C_sf"/>
</dbReference>
<reference evidence="5" key="1">
    <citation type="submission" date="2021-02" db="EMBL/GenBank/DDBJ databases">
        <authorList>
            <person name="Nowell W R."/>
        </authorList>
    </citation>
    <scope>NUCLEOTIDE SEQUENCE</scope>
</reference>
<dbReference type="SFLD" id="SFLDS00001">
    <property type="entry name" value="Enolase"/>
    <property type="match status" value="1"/>
</dbReference>
<keyword evidence="3" id="KW-0460">Magnesium</keyword>
<dbReference type="Gene3D" id="3.20.20.120">
    <property type="entry name" value="Enolase-like C-terminal domain"/>
    <property type="match status" value="1"/>
</dbReference>
<dbReference type="PANTHER" id="PTHR13794:SF58">
    <property type="entry name" value="MITOCHONDRIAL ENOLASE SUPERFAMILY MEMBER 1"/>
    <property type="match status" value="1"/>
</dbReference>
<comment type="cofactor">
    <cofactor evidence="1">
        <name>Mg(2+)</name>
        <dbReference type="ChEBI" id="CHEBI:18420"/>
    </cofactor>
</comment>
<dbReference type="InterPro" id="IPR046945">
    <property type="entry name" value="RHMD-like"/>
</dbReference>
<organism evidence="5 8">
    <name type="scientific">Adineta ricciae</name>
    <name type="common">Rotifer</name>
    <dbReference type="NCBI Taxonomy" id="249248"/>
    <lineage>
        <taxon>Eukaryota</taxon>
        <taxon>Metazoa</taxon>
        <taxon>Spiralia</taxon>
        <taxon>Gnathifera</taxon>
        <taxon>Rotifera</taxon>
        <taxon>Eurotatoria</taxon>
        <taxon>Bdelloidea</taxon>
        <taxon>Adinetida</taxon>
        <taxon>Adinetidae</taxon>
        <taxon>Adineta</taxon>
    </lineage>
</organism>
<evidence type="ECO:0000256" key="3">
    <source>
        <dbReference type="ARBA" id="ARBA00022842"/>
    </source>
</evidence>
<evidence type="ECO:0000256" key="1">
    <source>
        <dbReference type="ARBA" id="ARBA00001946"/>
    </source>
</evidence>
<evidence type="ECO:0000259" key="4">
    <source>
        <dbReference type="SMART" id="SM00922"/>
    </source>
</evidence>
<dbReference type="InterPro" id="IPR029017">
    <property type="entry name" value="Enolase-like_N"/>
</dbReference>
<evidence type="ECO:0000313" key="6">
    <source>
        <dbReference type="EMBL" id="CAF1383283.1"/>
    </source>
</evidence>
<dbReference type="SUPFAM" id="SSF54826">
    <property type="entry name" value="Enolase N-terminal domain-like"/>
    <property type="match status" value="1"/>
</dbReference>
<dbReference type="NCBIfam" id="NF011968">
    <property type="entry name" value="PRK15440.1"/>
    <property type="match status" value="1"/>
</dbReference>
<gene>
    <name evidence="5" type="ORF">EDS130_LOCUS7138</name>
    <name evidence="6" type="ORF">XAT740_LOCUS33194</name>
</gene>
<protein>
    <recommendedName>
        <fullName evidence="4">Mandelate racemase/muconate lactonizing enzyme C-terminal domain-containing protein</fullName>
    </recommendedName>
</protein>
<dbReference type="GO" id="GO:0000287">
    <property type="term" value="F:magnesium ion binding"/>
    <property type="evidence" value="ECO:0007669"/>
    <property type="project" value="TreeGrafter"/>
</dbReference>
<dbReference type="PANTHER" id="PTHR13794">
    <property type="entry name" value="ENOLASE SUPERFAMILY, MANDELATE RACEMASE"/>
    <property type="match status" value="1"/>
</dbReference>
<dbReference type="SMART" id="SM00922">
    <property type="entry name" value="MR_MLE"/>
    <property type="match status" value="1"/>
</dbReference>
<proteinExistence type="predicted"/>
<evidence type="ECO:0000313" key="5">
    <source>
        <dbReference type="EMBL" id="CAF0847303.1"/>
    </source>
</evidence>
<dbReference type="FunFam" id="3.20.20.120:FF:000005">
    <property type="entry name" value="Putative L-rhamnonate dehydratase"/>
    <property type="match status" value="1"/>
</dbReference>
<name>A0A813W2Y5_ADIRI</name>
<dbReference type="EMBL" id="CAJNOR010003155">
    <property type="protein sequence ID" value="CAF1383283.1"/>
    <property type="molecule type" value="Genomic_DNA"/>
</dbReference>
<dbReference type="Gene3D" id="3.30.390.10">
    <property type="entry name" value="Enolase-like, N-terminal domain"/>
    <property type="match status" value="1"/>
</dbReference>
<dbReference type="Proteomes" id="UP000663828">
    <property type="component" value="Unassembled WGS sequence"/>
</dbReference>
<dbReference type="Pfam" id="PF02746">
    <property type="entry name" value="MR_MLE_N"/>
    <property type="match status" value="1"/>
</dbReference>
<evidence type="ECO:0000313" key="7">
    <source>
        <dbReference type="Proteomes" id="UP000663828"/>
    </source>
</evidence>
<dbReference type="SFLD" id="SFLDG00179">
    <property type="entry name" value="mandelate_racemase"/>
    <property type="match status" value="1"/>
</dbReference>
<feature type="domain" description="Mandelate racemase/muconate lactonizing enzyme C-terminal" evidence="4">
    <location>
        <begin position="189"/>
        <end position="285"/>
    </location>
</feature>
<comment type="caution">
    <text evidence="5">The sequence shown here is derived from an EMBL/GenBank/DDBJ whole genome shotgun (WGS) entry which is preliminary data.</text>
</comment>
<keyword evidence="2" id="KW-0479">Metal-binding</keyword>
<dbReference type="Pfam" id="PF13378">
    <property type="entry name" value="MR_MLE_C"/>
    <property type="match status" value="1"/>
</dbReference>
<dbReference type="Proteomes" id="UP000663852">
    <property type="component" value="Unassembled WGS sequence"/>
</dbReference>
<dbReference type="OrthoDB" id="17395at2759"/>
<dbReference type="EMBL" id="CAJNOJ010000021">
    <property type="protein sequence ID" value="CAF0847303.1"/>
    <property type="molecule type" value="Genomic_DNA"/>
</dbReference>
<dbReference type="InterPro" id="IPR013342">
    <property type="entry name" value="Mandelate_racemase_C"/>
</dbReference>
<evidence type="ECO:0000256" key="2">
    <source>
        <dbReference type="ARBA" id="ARBA00022723"/>
    </source>
</evidence>
<dbReference type="InterPro" id="IPR013341">
    <property type="entry name" value="Mandelate_racemase_N_dom"/>
</dbReference>
<accession>A0A813W2Y5</accession>
<evidence type="ECO:0000313" key="8">
    <source>
        <dbReference type="Proteomes" id="UP000663852"/>
    </source>
</evidence>
<dbReference type="InterPro" id="IPR029065">
    <property type="entry name" value="Enolase_C-like"/>
</dbReference>
<keyword evidence="7" id="KW-1185">Reference proteome</keyword>
<dbReference type="GO" id="GO:0016836">
    <property type="term" value="F:hydro-lyase activity"/>
    <property type="evidence" value="ECO:0007669"/>
    <property type="project" value="TreeGrafter"/>
</dbReference>
<dbReference type="SUPFAM" id="SSF51604">
    <property type="entry name" value="Enolase C-terminal domain-like"/>
    <property type="match status" value="1"/>
</dbReference>
<dbReference type="GO" id="GO:0016052">
    <property type="term" value="P:carbohydrate catabolic process"/>
    <property type="evidence" value="ECO:0007669"/>
    <property type="project" value="TreeGrafter"/>
</dbReference>